<protein>
    <submittedName>
        <fullName evidence="4">FecR family protein</fullName>
    </submittedName>
</protein>
<accession>A0A1X7I640</accession>
<keyword evidence="1" id="KW-0812">Transmembrane</keyword>
<dbReference type="GO" id="GO:0016989">
    <property type="term" value="F:sigma factor antagonist activity"/>
    <property type="evidence" value="ECO:0007669"/>
    <property type="project" value="TreeGrafter"/>
</dbReference>
<dbReference type="InterPro" id="IPR032508">
    <property type="entry name" value="FecR_C"/>
</dbReference>
<dbReference type="Pfam" id="PF04773">
    <property type="entry name" value="FecR"/>
    <property type="match status" value="1"/>
</dbReference>
<dbReference type="InterPro" id="IPR006860">
    <property type="entry name" value="FecR"/>
</dbReference>
<dbReference type="EMBL" id="FXAU01000001">
    <property type="protein sequence ID" value="SMG09981.1"/>
    <property type="molecule type" value="Genomic_DNA"/>
</dbReference>
<feature type="domain" description="FecR protein" evidence="2">
    <location>
        <begin position="191"/>
        <end position="287"/>
    </location>
</feature>
<dbReference type="PANTHER" id="PTHR30273:SF2">
    <property type="entry name" value="PROTEIN FECR"/>
    <property type="match status" value="1"/>
</dbReference>
<evidence type="ECO:0000313" key="4">
    <source>
        <dbReference type="EMBL" id="SMG09981.1"/>
    </source>
</evidence>
<dbReference type="Proteomes" id="UP000192980">
    <property type="component" value="Unassembled WGS sequence"/>
</dbReference>
<evidence type="ECO:0000259" key="2">
    <source>
        <dbReference type="Pfam" id="PF04773"/>
    </source>
</evidence>
<dbReference type="AlphaFoldDB" id="A0A1X7I640"/>
<evidence type="ECO:0000256" key="1">
    <source>
        <dbReference type="SAM" id="Phobius"/>
    </source>
</evidence>
<reference evidence="4 5" key="1">
    <citation type="submission" date="2017-04" db="EMBL/GenBank/DDBJ databases">
        <authorList>
            <person name="Afonso C.L."/>
            <person name="Miller P.J."/>
            <person name="Scott M.A."/>
            <person name="Spackman E."/>
            <person name="Goraichik I."/>
            <person name="Dimitrov K.M."/>
            <person name="Suarez D.L."/>
            <person name="Swayne D.E."/>
        </authorList>
    </citation>
    <scope>NUCLEOTIDE SEQUENCE [LARGE SCALE GENOMIC DNA]</scope>
    <source>
        <strain evidence="4 5">DSM 22418</strain>
    </source>
</reference>
<keyword evidence="5" id="KW-1185">Reference proteome</keyword>
<dbReference type="Gene3D" id="3.55.50.30">
    <property type="match status" value="1"/>
</dbReference>
<feature type="transmembrane region" description="Helical" evidence="1">
    <location>
        <begin position="94"/>
        <end position="112"/>
    </location>
</feature>
<feature type="domain" description="Protein FecR C-terminal" evidence="3">
    <location>
        <begin position="333"/>
        <end position="400"/>
    </location>
</feature>
<dbReference type="Gene3D" id="2.60.120.1440">
    <property type="match status" value="1"/>
</dbReference>
<evidence type="ECO:0000313" key="5">
    <source>
        <dbReference type="Proteomes" id="UP000192980"/>
    </source>
</evidence>
<dbReference type="STRING" id="561061.SAMN05660862_0500"/>
<dbReference type="InterPro" id="IPR012373">
    <property type="entry name" value="Ferrdict_sens_TM"/>
</dbReference>
<dbReference type="RefSeq" id="WP_085471374.1">
    <property type="nucleotide sequence ID" value="NZ_FXAU01000001.1"/>
</dbReference>
<dbReference type="PANTHER" id="PTHR30273">
    <property type="entry name" value="PERIPLASMIC SIGNAL SENSOR AND SIGMA FACTOR ACTIVATOR FECR-RELATED"/>
    <property type="match status" value="1"/>
</dbReference>
<keyword evidence="1" id="KW-0472">Membrane</keyword>
<dbReference type="FunFam" id="2.60.120.1440:FF:000001">
    <property type="entry name" value="Putative anti-sigma factor"/>
    <property type="match status" value="1"/>
</dbReference>
<evidence type="ECO:0000259" key="3">
    <source>
        <dbReference type="Pfam" id="PF16344"/>
    </source>
</evidence>
<sequence>MDKEQLHQLLLRYHRGHLRPEELDILKKFLGTKGGQQMLYDSWDEEFEAWTGDKDLERNQDALFERVLADKRIVSILAQHKGKKKGMILPWRRLVAAACLLLLSGLAAFWFYRQIPTTDAAKDLANQQHIIQPGSNKARILFEDGSFVELEKIKQDTFLQDQGLRIYKQADGSIAYAYTATKETQKPVYNTIVTPKGGEYSLVLPDGSKVWLNAASKLRYPLSFGADSRTVELEGEAYFEVEKVKNQDTSIPFYVQTKDQKLQVLGTKFNINSYNNKIKTTLIEGAVALHYAHQAKPKHLKPSQQSDYSVNEKDVQIKDVDPSYSIAWKSGNFAFDDASIEQVMEEVARWYDIDISYQGDMSKIRYSGTISRFEKFEQLLQLIEWTDLVTFKVDGRRVTVMK</sequence>
<proteinExistence type="predicted"/>
<dbReference type="OrthoDB" id="1099963at2"/>
<gene>
    <name evidence="4" type="ORF">SAMN05660862_0500</name>
</gene>
<dbReference type="Pfam" id="PF16344">
    <property type="entry name" value="FecR_C"/>
    <property type="match status" value="1"/>
</dbReference>
<organism evidence="4 5">
    <name type="scientific">Sphingobacterium psychroaquaticum</name>
    <dbReference type="NCBI Taxonomy" id="561061"/>
    <lineage>
        <taxon>Bacteria</taxon>
        <taxon>Pseudomonadati</taxon>
        <taxon>Bacteroidota</taxon>
        <taxon>Sphingobacteriia</taxon>
        <taxon>Sphingobacteriales</taxon>
        <taxon>Sphingobacteriaceae</taxon>
        <taxon>Sphingobacterium</taxon>
    </lineage>
</organism>
<keyword evidence="1" id="KW-1133">Transmembrane helix</keyword>
<name>A0A1X7I640_9SPHI</name>